<dbReference type="Proteomes" id="UP000193179">
    <property type="component" value="Chromosome"/>
</dbReference>
<protein>
    <submittedName>
        <fullName evidence="2">Uncharacterized protein</fullName>
    </submittedName>
</protein>
<feature type="region of interest" description="Disordered" evidence="1">
    <location>
        <begin position="45"/>
        <end position="89"/>
    </location>
</feature>
<sequence>MLGNEASKDLGQFDYLIRKQSDPLIDPVQLEDRFLSTLDKVGLLQEEPRKSQNGSTNDKSGTVDGFYLPMPDPAIDNPGDGYKGPALGI</sequence>
<reference evidence="2" key="2">
    <citation type="submission" date="2023-09" db="EMBL/GenBank/DDBJ databases">
        <title>Ecological and genomic based identification of the Bifidobacterium adolescentis prototype of the healthy human gut microbiota.</title>
        <authorList>
            <person name="Lugli G.A."/>
            <person name="Argentini C."/>
            <person name="Tarracchini C."/>
            <person name="Fontana F."/>
            <person name="Alessandri G."/>
            <person name="Mancabelli L."/>
            <person name="Milani C."/>
            <person name="Turroni F."/>
            <person name="Ventura M."/>
        </authorList>
    </citation>
    <scope>NUCLEOTIDE SEQUENCE</scope>
    <source>
        <strain evidence="2">703B</strain>
    </source>
</reference>
<feature type="compositionally biased region" description="Polar residues" evidence="1">
    <location>
        <begin position="51"/>
        <end position="60"/>
    </location>
</feature>
<evidence type="ECO:0000313" key="3">
    <source>
        <dbReference type="Proteomes" id="UP000193179"/>
    </source>
</evidence>
<dbReference type="AlphaFoldDB" id="A0AAF1A2P9"/>
<evidence type="ECO:0000256" key="1">
    <source>
        <dbReference type="SAM" id="MobiDB-lite"/>
    </source>
</evidence>
<proteinExistence type="predicted"/>
<dbReference type="RefSeq" id="WP_143239861.1">
    <property type="nucleotide sequence ID" value="NZ_CP133648.1"/>
</dbReference>
<reference evidence="2" key="1">
    <citation type="journal article" date="2016" name="Sci. Rep.">
        <title>Evaluation of genetic diversity among strains of the human gut commensal Bifidobacterium adolescentis.</title>
        <authorList>
            <person name="Duranti S."/>
            <person name="Milani C."/>
            <person name="Lugli G.A."/>
            <person name="Mancabelli L."/>
            <person name="Turroni F."/>
            <person name="Ferrario C."/>
            <person name="Mangifesta M."/>
            <person name="Viappiani A."/>
            <person name="Sanchez B."/>
            <person name="Margolles A."/>
            <person name="van Sinderen D."/>
            <person name="Ventura M."/>
        </authorList>
    </citation>
    <scope>NUCLEOTIDE SEQUENCE</scope>
    <source>
        <strain evidence="2">703B</strain>
    </source>
</reference>
<gene>
    <name evidence="2" type="ORF">B0703_06460</name>
</gene>
<name>A0AAF1A2P9_BIFAD</name>
<organism evidence="2 3">
    <name type="scientific">Bifidobacterium adolescentis</name>
    <dbReference type="NCBI Taxonomy" id="1680"/>
    <lineage>
        <taxon>Bacteria</taxon>
        <taxon>Bacillati</taxon>
        <taxon>Actinomycetota</taxon>
        <taxon>Actinomycetes</taxon>
        <taxon>Bifidobacteriales</taxon>
        <taxon>Bifidobacteriaceae</taxon>
        <taxon>Bifidobacterium</taxon>
    </lineage>
</organism>
<accession>A0AAF1A2P9</accession>
<dbReference type="EMBL" id="CP133648">
    <property type="protein sequence ID" value="WNE84652.1"/>
    <property type="molecule type" value="Genomic_DNA"/>
</dbReference>
<evidence type="ECO:0000313" key="2">
    <source>
        <dbReference type="EMBL" id="WNE84652.1"/>
    </source>
</evidence>